<dbReference type="Proteomes" id="UP001500755">
    <property type="component" value="Unassembled WGS sequence"/>
</dbReference>
<evidence type="ECO:0000313" key="8">
    <source>
        <dbReference type="EMBL" id="GAA2007280.1"/>
    </source>
</evidence>
<keyword evidence="4" id="KW-0378">Hydrolase</keyword>
<evidence type="ECO:0000256" key="3">
    <source>
        <dbReference type="ARBA" id="ARBA00022723"/>
    </source>
</evidence>
<evidence type="ECO:0000256" key="5">
    <source>
        <dbReference type="ARBA" id="ARBA00022842"/>
    </source>
</evidence>
<keyword evidence="5" id="KW-0460">Magnesium</keyword>
<gene>
    <name evidence="8" type="ORF">GCM10009755_16940</name>
</gene>
<dbReference type="Pfam" id="PF00293">
    <property type="entry name" value="NUDIX"/>
    <property type="match status" value="1"/>
</dbReference>
<proteinExistence type="predicted"/>
<keyword evidence="3" id="KW-0479">Metal-binding</keyword>
<dbReference type="RefSeq" id="WP_344308760.1">
    <property type="nucleotide sequence ID" value="NZ_BAAANO010000015.1"/>
</dbReference>
<dbReference type="PANTHER" id="PTHR12318">
    <property type="entry name" value="TESTOSTERONE-REGULATED PROTEIN RP2"/>
    <property type="match status" value="1"/>
</dbReference>
<reference evidence="8 9" key="1">
    <citation type="journal article" date="2019" name="Int. J. Syst. Evol. Microbiol.">
        <title>The Global Catalogue of Microorganisms (GCM) 10K type strain sequencing project: providing services to taxonomists for standard genome sequencing and annotation.</title>
        <authorList>
            <consortium name="The Broad Institute Genomics Platform"/>
            <consortium name="The Broad Institute Genome Sequencing Center for Infectious Disease"/>
            <person name="Wu L."/>
            <person name="Ma J."/>
        </authorList>
    </citation>
    <scope>NUCLEOTIDE SEQUENCE [LARGE SCALE GENOMIC DNA]</scope>
    <source>
        <strain evidence="8 9">JCM 14546</strain>
    </source>
</reference>
<dbReference type="PROSITE" id="PS51462">
    <property type="entry name" value="NUDIX"/>
    <property type="match status" value="1"/>
</dbReference>
<evidence type="ECO:0000256" key="1">
    <source>
        <dbReference type="ARBA" id="ARBA00001936"/>
    </source>
</evidence>
<evidence type="ECO:0000256" key="6">
    <source>
        <dbReference type="ARBA" id="ARBA00023211"/>
    </source>
</evidence>
<comment type="cofactor">
    <cofactor evidence="1">
        <name>Mn(2+)</name>
        <dbReference type="ChEBI" id="CHEBI:29035"/>
    </cofactor>
</comment>
<dbReference type="Gene3D" id="3.90.79.10">
    <property type="entry name" value="Nucleoside Triphosphate Pyrophosphohydrolase"/>
    <property type="match status" value="2"/>
</dbReference>
<dbReference type="InterPro" id="IPR039121">
    <property type="entry name" value="NUDT19"/>
</dbReference>
<comment type="caution">
    <text evidence="8">The sequence shown here is derived from an EMBL/GenBank/DDBJ whole genome shotgun (WGS) entry which is preliminary data.</text>
</comment>
<organism evidence="8 9">
    <name type="scientific">Brevibacterium samyangense</name>
    <dbReference type="NCBI Taxonomy" id="366888"/>
    <lineage>
        <taxon>Bacteria</taxon>
        <taxon>Bacillati</taxon>
        <taxon>Actinomycetota</taxon>
        <taxon>Actinomycetes</taxon>
        <taxon>Micrococcales</taxon>
        <taxon>Brevibacteriaceae</taxon>
        <taxon>Brevibacterium</taxon>
    </lineage>
</organism>
<evidence type="ECO:0000256" key="2">
    <source>
        <dbReference type="ARBA" id="ARBA00001946"/>
    </source>
</evidence>
<accession>A0ABN2TFU9</accession>
<sequence length="239" mass="25923">MREVKEDCTDRSDRLGTSVATNIAPEGVVVPVKPAVSVIMVRDGAPAADGSPSLEVFVQHRVTTMDFAAGVVVYPGGRVDPQDHEAAATLGADPALLEAHARAWAATSAAEDPTFPSVLIATARREVEEETGALLPVTALKPWANWITPPGRTKRFDTFFYVARGSDIGTPEHRTTEAYTSEWLSTEYILEEEANERLKLMRPTLVLLQEVHRLGSVEAIMSTERAIDPVRPKVPGKVG</sequence>
<evidence type="ECO:0000313" key="9">
    <source>
        <dbReference type="Proteomes" id="UP001500755"/>
    </source>
</evidence>
<keyword evidence="9" id="KW-1185">Reference proteome</keyword>
<dbReference type="CDD" id="cd18870">
    <property type="entry name" value="NUDIX_AcylCoAdiphos_Nudt19"/>
    <property type="match status" value="1"/>
</dbReference>
<dbReference type="InterPro" id="IPR015797">
    <property type="entry name" value="NUDIX_hydrolase-like_dom_sf"/>
</dbReference>
<keyword evidence="6" id="KW-0464">Manganese</keyword>
<protein>
    <submittedName>
        <fullName evidence="8">NUDIX domain-containing protein</fullName>
    </submittedName>
</protein>
<dbReference type="EMBL" id="BAAANO010000015">
    <property type="protein sequence ID" value="GAA2007280.1"/>
    <property type="molecule type" value="Genomic_DNA"/>
</dbReference>
<dbReference type="PANTHER" id="PTHR12318:SF0">
    <property type="entry name" value="ACYL-COENZYME A DIPHOSPHATASE NUDT19"/>
    <property type="match status" value="1"/>
</dbReference>
<dbReference type="InterPro" id="IPR000086">
    <property type="entry name" value="NUDIX_hydrolase_dom"/>
</dbReference>
<name>A0ABN2TFU9_9MICO</name>
<dbReference type="SUPFAM" id="SSF55811">
    <property type="entry name" value="Nudix"/>
    <property type="match status" value="1"/>
</dbReference>
<comment type="cofactor">
    <cofactor evidence="2">
        <name>Mg(2+)</name>
        <dbReference type="ChEBI" id="CHEBI:18420"/>
    </cofactor>
</comment>
<evidence type="ECO:0000256" key="4">
    <source>
        <dbReference type="ARBA" id="ARBA00022801"/>
    </source>
</evidence>
<evidence type="ECO:0000259" key="7">
    <source>
        <dbReference type="PROSITE" id="PS51462"/>
    </source>
</evidence>
<feature type="domain" description="Nudix hydrolase" evidence="7">
    <location>
        <begin position="31"/>
        <end position="206"/>
    </location>
</feature>